<evidence type="ECO:0000256" key="4">
    <source>
        <dbReference type="ARBA" id="ARBA00022475"/>
    </source>
</evidence>
<evidence type="ECO:0000256" key="2">
    <source>
        <dbReference type="ARBA" id="ARBA00008335"/>
    </source>
</evidence>
<comment type="similarity">
    <text evidence="2">Belongs to the major facilitator superfamily.</text>
</comment>
<dbReference type="AlphaFoldDB" id="A0A4R1Y1T5"/>
<dbReference type="EMBL" id="SLVJ01000004">
    <property type="protein sequence ID" value="TCM68775.1"/>
    <property type="molecule type" value="Genomic_DNA"/>
</dbReference>
<accession>A0A4R1Y1T5</accession>
<feature type="transmembrane region" description="Helical" evidence="8">
    <location>
        <begin position="173"/>
        <end position="195"/>
    </location>
</feature>
<feature type="transmembrane region" description="Helical" evidence="8">
    <location>
        <begin position="374"/>
        <end position="393"/>
    </location>
</feature>
<evidence type="ECO:0000256" key="7">
    <source>
        <dbReference type="ARBA" id="ARBA00023136"/>
    </source>
</evidence>
<dbReference type="InterPro" id="IPR020846">
    <property type="entry name" value="MFS_dom"/>
</dbReference>
<keyword evidence="5 8" id="KW-0812">Transmembrane</keyword>
<feature type="transmembrane region" description="Helical" evidence="8">
    <location>
        <begin position="226"/>
        <end position="247"/>
    </location>
</feature>
<sequence length="413" mass="45384">MSQSRQPAAYVEYDTRPFRAILLSLFLAGFATFSSLYCVQPMMPFLAKFFQISPAQSSLPLSFSTIALALGLIFAGLISDRYGRKSIMVVSLFSTSLLLLISSLFPIWEVFLATRMLVGLAVSGVASVAMTYIGEEIAQKDVGFAMGLYISGTAIGGMSGRLIAGVLMDFTTWQVATLTIALINLLIAVVFYLALPASRHFKPYPIALSRLKKAYRNTWSDRKLRLLFAQGFILMGCFVSIFNYISYHLLEQPFELSQTWIGLISVAYLSGIYSSPRAASWSRRFGRGAVLPAMLCCMLLGVWIMLLPSVATILIGLLIFTFSFFAAHSTASSWVAVQSLQYRAVSSALYLFCYYIGSSLLGSASGLIWEYWGWNGVGIEVSLLLILGIILAIKLKRMPNAETSPMPATIKLS</sequence>
<protein>
    <submittedName>
        <fullName evidence="10">YNFM family putative membrane transporter</fullName>
    </submittedName>
</protein>
<evidence type="ECO:0000259" key="9">
    <source>
        <dbReference type="PROSITE" id="PS50850"/>
    </source>
</evidence>
<keyword evidence="6 8" id="KW-1133">Transmembrane helix</keyword>
<dbReference type="GO" id="GO:0022857">
    <property type="term" value="F:transmembrane transporter activity"/>
    <property type="evidence" value="ECO:0007669"/>
    <property type="project" value="InterPro"/>
</dbReference>
<evidence type="ECO:0000313" key="11">
    <source>
        <dbReference type="Proteomes" id="UP000294963"/>
    </source>
</evidence>
<dbReference type="PANTHER" id="PTHR43271:SF1">
    <property type="entry name" value="INNER MEMBRANE TRANSPORT PROTEIN YNFM"/>
    <property type="match status" value="1"/>
</dbReference>
<feature type="transmembrane region" description="Helical" evidence="8">
    <location>
        <begin position="86"/>
        <end position="108"/>
    </location>
</feature>
<dbReference type="Gene3D" id="1.20.1250.20">
    <property type="entry name" value="MFS general substrate transporter like domains"/>
    <property type="match status" value="1"/>
</dbReference>
<dbReference type="InterPro" id="IPR036259">
    <property type="entry name" value="MFS_trans_sf"/>
</dbReference>
<comment type="subcellular location">
    <subcellularLocation>
        <location evidence="1">Cell membrane</location>
        <topology evidence="1">Multi-pass membrane protein</topology>
    </subcellularLocation>
</comment>
<dbReference type="PROSITE" id="PS50850">
    <property type="entry name" value="MFS"/>
    <property type="match status" value="1"/>
</dbReference>
<dbReference type="Proteomes" id="UP000294963">
    <property type="component" value="Unassembled WGS sequence"/>
</dbReference>
<dbReference type="InterPro" id="IPR005829">
    <property type="entry name" value="Sugar_transporter_CS"/>
</dbReference>
<feature type="transmembrane region" description="Helical" evidence="8">
    <location>
        <begin position="288"/>
        <end position="307"/>
    </location>
</feature>
<feature type="transmembrane region" description="Helical" evidence="8">
    <location>
        <begin position="146"/>
        <end position="167"/>
    </location>
</feature>
<reference evidence="10 11" key="1">
    <citation type="submission" date="2019-03" db="EMBL/GenBank/DDBJ databases">
        <title>Genomic analyses of the natural microbiome of Caenorhabditis elegans.</title>
        <authorList>
            <person name="Samuel B."/>
        </authorList>
    </citation>
    <scope>NUCLEOTIDE SEQUENCE [LARGE SCALE GENOMIC DNA]</scope>
    <source>
        <strain evidence="10 11">JUb89</strain>
    </source>
</reference>
<evidence type="ECO:0000256" key="6">
    <source>
        <dbReference type="ARBA" id="ARBA00022989"/>
    </source>
</evidence>
<gene>
    <name evidence="10" type="ORF">EC844_104151</name>
</gene>
<comment type="caution">
    <text evidence="10">The sequence shown here is derived from an EMBL/GenBank/DDBJ whole genome shotgun (WGS) entry which is preliminary data.</text>
</comment>
<proteinExistence type="inferred from homology"/>
<feature type="transmembrane region" description="Helical" evidence="8">
    <location>
        <begin position="114"/>
        <end position="134"/>
    </location>
</feature>
<keyword evidence="4" id="KW-1003">Cell membrane</keyword>
<feature type="transmembrane region" description="Helical" evidence="8">
    <location>
        <begin position="20"/>
        <end position="39"/>
    </location>
</feature>
<feature type="transmembrane region" description="Helical" evidence="8">
    <location>
        <begin position="59"/>
        <end position="79"/>
    </location>
</feature>
<feature type="transmembrane region" description="Helical" evidence="8">
    <location>
        <begin position="349"/>
        <end position="368"/>
    </location>
</feature>
<keyword evidence="3" id="KW-0813">Transport</keyword>
<name>A0A4R1Y1T5_ACICA</name>
<keyword evidence="11" id="KW-1185">Reference proteome</keyword>
<dbReference type="Pfam" id="PF07690">
    <property type="entry name" value="MFS_1"/>
    <property type="match status" value="1"/>
</dbReference>
<evidence type="ECO:0000256" key="8">
    <source>
        <dbReference type="SAM" id="Phobius"/>
    </source>
</evidence>
<evidence type="ECO:0000256" key="1">
    <source>
        <dbReference type="ARBA" id="ARBA00004651"/>
    </source>
</evidence>
<feature type="transmembrane region" description="Helical" evidence="8">
    <location>
        <begin position="313"/>
        <end position="337"/>
    </location>
</feature>
<evidence type="ECO:0000256" key="5">
    <source>
        <dbReference type="ARBA" id="ARBA00022692"/>
    </source>
</evidence>
<dbReference type="InterPro" id="IPR011701">
    <property type="entry name" value="MFS"/>
</dbReference>
<feature type="transmembrane region" description="Helical" evidence="8">
    <location>
        <begin position="259"/>
        <end position="276"/>
    </location>
</feature>
<dbReference type="GO" id="GO:0005886">
    <property type="term" value="C:plasma membrane"/>
    <property type="evidence" value="ECO:0007669"/>
    <property type="project" value="UniProtKB-SubCell"/>
</dbReference>
<dbReference type="PROSITE" id="PS00216">
    <property type="entry name" value="SUGAR_TRANSPORT_1"/>
    <property type="match status" value="1"/>
</dbReference>
<evidence type="ECO:0000313" key="10">
    <source>
        <dbReference type="EMBL" id="TCM68775.1"/>
    </source>
</evidence>
<dbReference type="PANTHER" id="PTHR43271">
    <property type="entry name" value="BLL2771 PROTEIN"/>
    <property type="match status" value="1"/>
</dbReference>
<dbReference type="SUPFAM" id="SSF103473">
    <property type="entry name" value="MFS general substrate transporter"/>
    <property type="match status" value="1"/>
</dbReference>
<keyword evidence="7 8" id="KW-0472">Membrane</keyword>
<feature type="domain" description="Major facilitator superfamily (MFS) profile" evidence="9">
    <location>
        <begin position="21"/>
        <end position="400"/>
    </location>
</feature>
<organism evidence="10 11">
    <name type="scientific">Acinetobacter calcoaceticus</name>
    <dbReference type="NCBI Taxonomy" id="471"/>
    <lineage>
        <taxon>Bacteria</taxon>
        <taxon>Pseudomonadati</taxon>
        <taxon>Pseudomonadota</taxon>
        <taxon>Gammaproteobacteria</taxon>
        <taxon>Moraxellales</taxon>
        <taxon>Moraxellaceae</taxon>
        <taxon>Acinetobacter</taxon>
        <taxon>Acinetobacter calcoaceticus/baumannii complex</taxon>
    </lineage>
</organism>
<dbReference type="CDD" id="cd17324">
    <property type="entry name" value="MFS_NepI_like"/>
    <property type="match status" value="1"/>
</dbReference>
<evidence type="ECO:0000256" key="3">
    <source>
        <dbReference type="ARBA" id="ARBA00022448"/>
    </source>
</evidence>
<dbReference type="OrthoDB" id="63984at2"/>